<evidence type="ECO:0000313" key="11">
    <source>
        <dbReference type="Proteomes" id="UP000184031"/>
    </source>
</evidence>
<dbReference type="GO" id="GO:0022857">
    <property type="term" value="F:transmembrane transporter activity"/>
    <property type="evidence" value="ECO:0007669"/>
    <property type="project" value="InterPro"/>
</dbReference>
<protein>
    <submittedName>
        <fullName evidence="10">Biopolymer transport protein ExbD</fullName>
    </submittedName>
</protein>
<keyword evidence="3" id="KW-1003">Cell membrane</keyword>
<name>A0A1M6TCX2_9FLAO</name>
<keyword evidence="12" id="KW-1185">Reference proteome</keyword>
<keyword evidence="4 7" id="KW-0812">Transmembrane</keyword>
<comment type="similarity">
    <text evidence="2 7">Belongs to the ExbD/TolR family.</text>
</comment>
<evidence type="ECO:0000256" key="6">
    <source>
        <dbReference type="ARBA" id="ARBA00023136"/>
    </source>
</evidence>
<dbReference type="STRING" id="1055723.SAMN05216293_1315"/>
<proteinExistence type="inferred from homology"/>
<dbReference type="Proteomes" id="UP000184031">
    <property type="component" value="Unassembled WGS sequence"/>
</dbReference>
<comment type="caution">
    <text evidence="10">The sequence shown here is derived from an EMBL/GenBank/DDBJ whole genome shotgun (WGS) entry which is preliminary data.</text>
</comment>
<accession>A0A1M6TCX2</accession>
<keyword evidence="7" id="KW-0653">Protein transport</keyword>
<dbReference type="EMBL" id="FRAT01000003">
    <property type="protein sequence ID" value="SHK54618.1"/>
    <property type="molecule type" value="Genomic_DNA"/>
</dbReference>
<feature type="transmembrane region" description="Helical" evidence="8">
    <location>
        <begin position="12"/>
        <end position="31"/>
    </location>
</feature>
<evidence type="ECO:0000256" key="7">
    <source>
        <dbReference type="RuleBase" id="RU003879"/>
    </source>
</evidence>
<keyword evidence="7" id="KW-0813">Transport</keyword>
<evidence type="ECO:0000256" key="5">
    <source>
        <dbReference type="ARBA" id="ARBA00022989"/>
    </source>
</evidence>
<dbReference type="RefSeq" id="WP_072878119.1">
    <property type="nucleotide sequence ID" value="NZ_FOKU01000003.1"/>
</dbReference>
<dbReference type="InterPro" id="IPR003400">
    <property type="entry name" value="ExbD"/>
</dbReference>
<organism evidence="10 11">
    <name type="scientific">Flagellimonas taeanensis</name>
    <dbReference type="NCBI Taxonomy" id="1005926"/>
    <lineage>
        <taxon>Bacteria</taxon>
        <taxon>Pseudomonadati</taxon>
        <taxon>Bacteroidota</taxon>
        <taxon>Flavobacteriia</taxon>
        <taxon>Flavobacteriales</taxon>
        <taxon>Flavobacteriaceae</taxon>
        <taxon>Flagellimonas</taxon>
    </lineage>
</organism>
<dbReference type="AlphaFoldDB" id="A0A1M6TCX2"/>
<evidence type="ECO:0000256" key="4">
    <source>
        <dbReference type="ARBA" id="ARBA00022692"/>
    </source>
</evidence>
<evidence type="ECO:0000256" key="1">
    <source>
        <dbReference type="ARBA" id="ARBA00004162"/>
    </source>
</evidence>
<evidence type="ECO:0000256" key="2">
    <source>
        <dbReference type="ARBA" id="ARBA00005811"/>
    </source>
</evidence>
<evidence type="ECO:0000256" key="3">
    <source>
        <dbReference type="ARBA" id="ARBA00022475"/>
    </source>
</evidence>
<sequence>MSTSRNHQRSGPAISTASLPDIVFMLLFFFMTVTTINNSELLVENDLPKATAVNKLDKKDRIIEIYVGTPKKNMEKALGTGTRIQLNDRIAHLNDIVPYVLGELAKKPEAVRNFVTVSMKVDKSVKVGVVSDIKKELQKAHLFKVNYTTYQSNDPNMGF</sequence>
<evidence type="ECO:0000313" key="12">
    <source>
        <dbReference type="Proteomes" id="UP000198940"/>
    </source>
</evidence>
<keyword evidence="6 8" id="KW-0472">Membrane</keyword>
<dbReference type="GO" id="GO:0005886">
    <property type="term" value="C:plasma membrane"/>
    <property type="evidence" value="ECO:0007669"/>
    <property type="project" value="UniProtKB-SubCell"/>
</dbReference>
<evidence type="ECO:0000256" key="8">
    <source>
        <dbReference type="SAM" id="Phobius"/>
    </source>
</evidence>
<dbReference type="Pfam" id="PF02472">
    <property type="entry name" value="ExbD"/>
    <property type="match status" value="1"/>
</dbReference>
<reference evidence="10 11" key="1">
    <citation type="submission" date="2016-11" db="EMBL/GenBank/DDBJ databases">
        <authorList>
            <person name="Varghese N."/>
            <person name="Submissions S."/>
        </authorList>
    </citation>
    <scope>NUCLEOTIDE SEQUENCE [LARGE SCALE GENOMIC DNA]</scope>
    <source>
        <strain evidence="10 11">CGMCC 1.12174</strain>
        <strain evidence="9 12">DSM 26351</strain>
    </source>
</reference>
<dbReference type="GO" id="GO:0015031">
    <property type="term" value="P:protein transport"/>
    <property type="evidence" value="ECO:0007669"/>
    <property type="project" value="UniProtKB-KW"/>
</dbReference>
<keyword evidence="5 8" id="KW-1133">Transmembrane helix</keyword>
<dbReference type="Proteomes" id="UP000198940">
    <property type="component" value="Unassembled WGS sequence"/>
</dbReference>
<evidence type="ECO:0000313" key="10">
    <source>
        <dbReference type="EMBL" id="SHK54618.1"/>
    </source>
</evidence>
<evidence type="ECO:0000313" key="9">
    <source>
        <dbReference type="EMBL" id="SFB87170.1"/>
    </source>
</evidence>
<gene>
    <name evidence="9" type="ORF">SAMN04487891_103153</name>
    <name evidence="10" type="ORF">SAMN05216293_1315</name>
</gene>
<comment type="subcellular location">
    <subcellularLocation>
        <location evidence="1">Cell membrane</location>
        <topology evidence="1">Single-pass membrane protein</topology>
    </subcellularLocation>
    <subcellularLocation>
        <location evidence="7">Cell membrane</location>
        <topology evidence="7">Single-pass type II membrane protein</topology>
    </subcellularLocation>
</comment>
<dbReference type="OrthoDB" id="9810103at2"/>
<dbReference type="EMBL" id="FOKU01000003">
    <property type="protein sequence ID" value="SFB87170.1"/>
    <property type="molecule type" value="Genomic_DNA"/>
</dbReference>